<feature type="region of interest" description="Disordered" evidence="3">
    <location>
        <begin position="682"/>
        <end position="703"/>
    </location>
</feature>
<feature type="compositionally biased region" description="Basic and acidic residues" evidence="3">
    <location>
        <begin position="691"/>
        <end position="703"/>
    </location>
</feature>
<dbReference type="PROSITE" id="PS50020">
    <property type="entry name" value="WW_DOMAIN_2"/>
    <property type="match status" value="3"/>
</dbReference>
<dbReference type="Gene3D" id="1.10.10.440">
    <property type="entry name" value="FF domain"/>
    <property type="match status" value="6"/>
</dbReference>
<feature type="domain" description="FF" evidence="5">
    <location>
        <begin position="793"/>
        <end position="850"/>
    </location>
</feature>
<organism evidence="6">
    <name type="scientific">Medioppia subpectinata</name>
    <dbReference type="NCBI Taxonomy" id="1979941"/>
    <lineage>
        <taxon>Eukaryota</taxon>
        <taxon>Metazoa</taxon>
        <taxon>Ecdysozoa</taxon>
        <taxon>Arthropoda</taxon>
        <taxon>Chelicerata</taxon>
        <taxon>Arachnida</taxon>
        <taxon>Acari</taxon>
        <taxon>Acariformes</taxon>
        <taxon>Sarcoptiformes</taxon>
        <taxon>Oribatida</taxon>
        <taxon>Brachypylina</taxon>
        <taxon>Oppioidea</taxon>
        <taxon>Oppiidae</taxon>
        <taxon>Medioppia</taxon>
    </lineage>
</organism>
<evidence type="ECO:0000256" key="3">
    <source>
        <dbReference type="SAM" id="MobiDB-lite"/>
    </source>
</evidence>
<keyword evidence="1" id="KW-0677">Repeat</keyword>
<proteinExistence type="predicted"/>
<dbReference type="FunFam" id="1.10.10.440:FF:000008">
    <property type="entry name" value="Transcription elongation regulator 1 (CA150)"/>
    <property type="match status" value="1"/>
</dbReference>
<evidence type="ECO:0008006" key="8">
    <source>
        <dbReference type="Google" id="ProtNLM"/>
    </source>
</evidence>
<reference evidence="6" key="1">
    <citation type="submission" date="2020-11" db="EMBL/GenBank/DDBJ databases">
        <authorList>
            <person name="Tran Van P."/>
        </authorList>
    </citation>
    <scope>NUCLEOTIDE SEQUENCE</scope>
</reference>
<dbReference type="GO" id="GO:0070063">
    <property type="term" value="F:RNA polymerase binding"/>
    <property type="evidence" value="ECO:0007669"/>
    <property type="project" value="InterPro"/>
</dbReference>
<feature type="compositionally biased region" description="Basic and acidic residues" evidence="3">
    <location>
        <begin position="385"/>
        <end position="403"/>
    </location>
</feature>
<dbReference type="PROSITE" id="PS51676">
    <property type="entry name" value="FF"/>
    <property type="match status" value="6"/>
</dbReference>
<keyword evidence="7" id="KW-1185">Reference proteome</keyword>
<dbReference type="AlphaFoldDB" id="A0A7R9KCK5"/>
<dbReference type="FunFam" id="1.10.10.440:FF:000006">
    <property type="entry name" value="Transcription elongation regulator 1 (CA150)"/>
    <property type="match status" value="1"/>
</dbReference>
<dbReference type="InterPro" id="IPR045148">
    <property type="entry name" value="TCRG1-like"/>
</dbReference>
<keyword evidence="2" id="KW-0175">Coiled coil</keyword>
<dbReference type="GO" id="GO:0003712">
    <property type="term" value="F:transcription coregulator activity"/>
    <property type="evidence" value="ECO:0007669"/>
    <property type="project" value="TreeGrafter"/>
</dbReference>
<gene>
    <name evidence="6" type="ORF">OSB1V03_LOCUS1055</name>
</gene>
<dbReference type="InterPro" id="IPR057565">
    <property type="entry name" value="WW_TCRG1_3rd"/>
</dbReference>
<feature type="domain" description="FF" evidence="5">
    <location>
        <begin position="555"/>
        <end position="610"/>
    </location>
</feature>
<dbReference type="InterPro" id="IPR001202">
    <property type="entry name" value="WW_dom"/>
</dbReference>
<feature type="compositionally biased region" description="Basic and acidic residues" evidence="3">
    <location>
        <begin position="53"/>
        <end position="68"/>
    </location>
</feature>
<evidence type="ECO:0000259" key="5">
    <source>
        <dbReference type="PROSITE" id="PS51676"/>
    </source>
</evidence>
<feature type="domain" description="WW" evidence="4">
    <location>
        <begin position="11"/>
        <end position="38"/>
    </location>
</feature>
<dbReference type="InterPro" id="IPR036517">
    <property type="entry name" value="FF_domain_sf"/>
</dbReference>
<dbReference type="SUPFAM" id="SSF81698">
    <property type="entry name" value="FF domain"/>
    <property type="match status" value="5"/>
</dbReference>
<dbReference type="Gene3D" id="2.20.70.10">
    <property type="match status" value="3"/>
</dbReference>
<dbReference type="SMART" id="SM00441">
    <property type="entry name" value="FF"/>
    <property type="match status" value="6"/>
</dbReference>
<dbReference type="Pfam" id="PF00397">
    <property type="entry name" value="WW"/>
    <property type="match status" value="1"/>
</dbReference>
<evidence type="ECO:0000313" key="7">
    <source>
        <dbReference type="Proteomes" id="UP000759131"/>
    </source>
</evidence>
<protein>
    <recommendedName>
        <fullName evidence="8">Transcription elongation regulator 1</fullName>
    </recommendedName>
</protein>
<feature type="region of interest" description="Disordered" evidence="3">
    <location>
        <begin position="373"/>
        <end position="425"/>
    </location>
</feature>
<sequence>MLASNESADIWVETKTGDGKSYYYNAKTRETTWTKPDAKIVTQEQLANTSATDEAKAEDNGNTERKGDPNIMANNGMGAPVMGGPPGGLQQPPLFAHPPPRGFMPPFMHPMSHSVPPFGPFGGLPPGFPAPPWASQLPVVPMANSDPIKQQMLFDPSIEPEIRIAASEWTEYKTPEGNRNSWPTLRPPMKADPNIMANNGMGAPVMGGPPGGLQQPPLFAHPPPRGFMPPFMHPMSHSVPPFGPFGGLPPGFPAPPWASLYYFSNKTQQSVWEKPKALVDLDEAIAKSQKQMEEKAKLEKEMKNGEVRSEVLNEAIKSEHQQLLLEFFGLFFHLGQALFWCVVWTGDGRVFFYNPSTRTSLWECPQELQNRSDVEKLVKGPPKQSDSETGEKRVIEIKEEKPNKKQKKIEENEEKEAKKDGTSEAELLAAKQRETIPLERLSTKSSRNRTKRCVVWTGDGRVFFYNPSTRTSLWECPQELLNRSDVEKLVKGPPKQSDSETGEKRVSAFSTWEKELHKIVFDARYLILTSRERRQVFEKYVKERAEEERREKRQRLKQQKDDYRKLLESAGLGSKSSFSEFAQTYAKEERFRNIEKMRERESIFNDFISDLRKKEREEKAASREKARNGFLELLKEQTYLERNSSWTEVKEKIRDDLRYRALDSSSTKEDMFRHYVSRLESNRNNGSDIENSDKDMKEREKQERIKASLMEREREVNRELSAHLRERDKEREQHKHTEAIDNFSALLTDLVRNCDISWRDAKKTIKKDHRWELVEALDREEREKLFNAHIDNLFKKKREKFRELLDELKDVTLSTVWRDIKREIKEDSRYMKFSSSDRKCEREFREYMKDRLTAAKNEFRDLLKETKIITFKSKKLMEESDQHLLDVVAILQNDKRYLVLDTYEDERRHLLMNYITELDRSGPPKPITSSDPTRRTK</sequence>
<dbReference type="SUPFAM" id="SSF51045">
    <property type="entry name" value="WW domain"/>
    <property type="match status" value="3"/>
</dbReference>
<dbReference type="Pfam" id="PF23517">
    <property type="entry name" value="WW_TCERG1"/>
    <property type="match status" value="2"/>
</dbReference>
<feature type="domain" description="WW" evidence="4">
    <location>
        <begin position="457"/>
        <end position="479"/>
    </location>
</feature>
<dbReference type="EMBL" id="OC854854">
    <property type="protein sequence ID" value="CAD7620572.1"/>
    <property type="molecule type" value="Genomic_DNA"/>
</dbReference>
<dbReference type="InterPro" id="IPR002713">
    <property type="entry name" value="FF_domain"/>
</dbReference>
<dbReference type="GO" id="GO:0005634">
    <property type="term" value="C:nucleus"/>
    <property type="evidence" value="ECO:0007669"/>
    <property type="project" value="TreeGrafter"/>
</dbReference>
<dbReference type="PROSITE" id="PS01159">
    <property type="entry name" value="WW_DOMAIN_1"/>
    <property type="match status" value="1"/>
</dbReference>
<feature type="compositionally biased region" description="Polar residues" evidence="3">
    <location>
        <begin position="42"/>
        <end position="52"/>
    </location>
</feature>
<feature type="domain" description="FF" evidence="5">
    <location>
        <begin position="735"/>
        <end position="792"/>
    </location>
</feature>
<feature type="region of interest" description="Disordered" evidence="3">
    <location>
        <begin position="35"/>
        <end position="71"/>
    </location>
</feature>
<feature type="domain" description="FF" evidence="5">
    <location>
        <begin position="478"/>
        <end position="543"/>
    </location>
</feature>
<dbReference type="CDD" id="cd00201">
    <property type="entry name" value="WW"/>
    <property type="match status" value="3"/>
</dbReference>
<dbReference type="EMBL" id="CAJPIZ010000279">
    <property type="protein sequence ID" value="CAG2101002.1"/>
    <property type="molecule type" value="Genomic_DNA"/>
</dbReference>
<dbReference type="InterPro" id="IPR036020">
    <property type="entry name" value="WW_dom_sf"/>
</dbReference>
<name>A0A7R9KCK5_9ACAR</name>
<feature type="coiled-coil region" evidence="2">
    <location>
        <begin position="542"/>
        <end position="569"/>
    </location>
</feature>
<dbReference type="PANTHER" id="PTHR15377">
    <property type="entry name" value="TRANSCRIPTION ELONGATION REGULATOR 1"/>
    <property type="match status" value="1"/>
</dbReference>
<dbReference type="PANTHER" id="PTHR15377:SF3">
    <property type="entry name" value="WW DOMAIN-CONTAINING PROTEIN"/>
    <property type="match status" value="1"/>
</dbReference>
<dbReference type="Pfam" id="PF01846">
    <property type="entry name" value="FF"/>
    <property type="match status" value="5"/>
</dbReference>
<feature type="coiled-coil region" evidence="2">
    <location>
        <begin position="281"/>
        <end position="315"/>
    </location>
</feature>
<accession>A0A7R9KCK5</accession>
<dbReference type="SMART" id="SM00456">
    <property type="entry name" value="WW"/>
    <property type="match status" value="4"/>
</dbReference>
<dbReference type="FunFam" id="2.20.70.10:FF:000049">
    <property type="entry name" value="Transcription elongation regulator 1-like"/>
    <property type="match status" value="1"/>
</dbReference>
<evidence type="ECO:0000313" key="6">
    <source>
        <dbReference type="EMBL" id="CAD7620572.1"/>
    </source>
</evidence>
<dbReference type="OrthoDB" id="63972at2759"/>
<evidence type="ECO:0000256" key="1">
    <source>
        <dbReference type="ARBA" id="ARBA00022737"/>
    </source>
</evidence>
<evidence type="ECO:0000259" key="4">
    <source>
        <dbReference type="PROSITE" id="PS50020"/>
    </source>
</evidence>
<dbReference type="FunFam" id="1.10.10.440:FF:000005">
    <property type="entry name" value="Transcription elongation regulator 1 (CA150)"/>
    <property type="match status" value="1"/>
</dbReference>
<feature type="domain" description="FF" evidence="5">
    <location>
        <begin position="623"/>
        <end position="678"/>
    </location>
</feature>
<dbReference type="Proteomes" id="UP000759131">
    <property type="component" value="Unassembled WGS sequence"/>
</dbReference>
<feature type="domain" description="FF" evidence="5">
    <location>
        <begin position="851"/>
        <end position="917"/>
    </location>
</feature>
<feature type="domain" description="WW" evidence="4">
    <location>
        <begin position="340"/>
        <end position="367"/>
    </location>
</feature>
<evidence type="ECO:0000256" key="2">
    <source>
        <dbReference type="SAM" id="Coils"/>
    </source>
</evidence>